<dbReference type="Pfam" id="PF02958">
    <property type="entry name" value="EcKL"/>
    <property type="match status" value="1"/>
</dbReference>
<name>A0AAE1FG16_PETCI</name>
<dbReference type="InterPro" id="IPR011009">
    <property type="entry name" value="Kinase-like_dom_sf"/>
</dbReference>
<accession>A0AAE1FG16</accession>
<dbReference type="InterPro" id="IPR015897">
    <property type="entry name" value="CHK_kinase-like"/>
</dbReference>
<dbReference type="SMART" id="SM00587">
    <property type="entry name" value="CHK"/>
    <property type="match status" value="1"/>
</dbReference>
<dbReference type="EMBL" id="JAWQEG010002254">
    <property type="protein sequence ID" value="KAK3873166.1"/>
    <property type="molecule type" value="Genomic_DNA"/>
</dbReference>
<dbReference type="Proteomes" id="UP001286313">
    <property type="component" value="Unassembled WGS sequence"/>
</dbReference>
<feature type="domain" description="CHK kinase-like" evidence="1">
    <location>
        <begin position="175"/>
        <end position="369"/>
    </location>
</feature>
<dbReference type="AlphaFoldDB" id="A0AAE1FG16"/>
<evidence type="ECO:0000259" key="1">
    <source>
        <dbReference type="SMART" id="SM00587"/>
    </source>
</evidence>
<evidence type="ECO:0000313" key="2">
    <source>
        <dbReference type="EMBL" id="KAK3873166.1"/>
    </source>
</evidence>
<dbReference type="PANTHER" id="PTHR11012">
    <property type="entry name" value="PROTEIN KINASE-LIKE DOMAIN-CONTAINING"/>
    <property type="match status" value="1"/>
</dbReference>
<keyword evidence="3" id="KW-1185">Reference proteome</keyword>
<comment type="caution">
    <text evidence="2">The sequence shown here is derived from an EMBL/GenBank/DDBJ whole genome shotgun (WGS) entry which is preliminary data.</text>
</comment>
<evidence type="ECO:0000313" key="3">
    <source>
        <dbReference type="Proteomes" id="UP001286313"/>
    </source>
</evidence>
<dbReference type="PANTHER" id="PTHR11012:SF30">
    <property type="entry name" value="PROTEIN KINASE-LIKE DOMAIN-CONTAINING"/>
    <property type="match status" value="1"/>
</dbReference>
<dbReference type="SUPFAM" id="SSF56112">
    <property type="entry name" value="Protein kinase-like (PK-like)"/>
    <property type="match status" value="1"/>
</dbReference>
<dbReference type="Gene3D" id="3.90.1200.10">
    <property type="match status" value="1"/>
</dbReference>
<proteinExistence type="predicted"/>
<dbReference type="InterPro" id="IPR004119">
    <property type="entry name" value="EcKL"/>
</dbReference>
<organism evidence="2 3">
    <name type="scientific">Petrolisthes cinctipes</name>
    <name type="common">Flat porcelain crab</name>
    <dbReference type="NCBI Taxonomy" id="88211"/>
    <lineage>
        <taxon>Eukaryota</taxon>
        <taxon>Metazoa</taxon>
        <taxon>Ecdysozoa</taxon>
        <taxon>Arthropoda</taxon>
        <taxon>Crustacea</taxon>
        <taxon>Multicrustacea</taxon>
        <taxon>Malacostraca</taxon>
        <taxon>Eumalacostraca</taxon>
        <taxon>Eucarida</taxon>
        <taxon>Decapoda</taxon>
        <taxon>Pleocyemata</taxon>
        <taxon>Anomura</taxon>
        <taxon>Galatheoidea</taxon>
        <taxon>Porcellanidae</taxon>
        <taxon>Petrolisthes</taxon>
    </lineage>
</organism>
<gene>
    <name evidence="2" type="ORF">Pcinc_021803</name>
</gene>
<protein>
    <recommendedName>
        <fullName evidence="1">CHK kinase-like domain-containing protein</fullName>
    </recommendedName>
</protein>
<reference evidence="2" key="1">
    <citation type="submission" date="2023-10" db="EMBL/GenBank/DDBJ databases">
        <title>Genome assemblies of two species of porcelain crab, Petrolisthes cinctipes and Petrolisthes manimaculis (Anomura: Porcellanidae).</title>
        <authorList>
            <person name="Angst P."/>
        </authorList>
    </citation>
    <scope>NUCLEOTIDE SEQUENCE</scope>
    <source>
        <strain evidence="2">PB745_01</strain>
        <tissue evidence="2">Gill</tissue>
    </source>
</reference>
<sequence>MFVPSKPVGSPMSQPKWFTREIAATIRKRKAAYRQFRRTAEEQPATKVVTPQSLVTEEEVKAALRLDKRSDALLKSWSMVDFTKKGDNYGCVVSSVQVQYSLNQENMEVVYIAKLNPCRHIKEYEEMTSVMFRKESEFYLNLVPELNSVLTEVGQKALRFPKCFHGCMDKNKEVILLEDLRPQGYQMFDRRRGLDVAHITLILKELGRLHASSRLLQAKTPDLDLAVTHDFLVPDIFADESMGLRDVFHRQLDQSIDLLERFGGSERSIAWVKSLKLEFVQLLTKHLGRSKYNVVCHGDCWNNNVLFRYNDDGEPVEVMLLDLQINRLSSPATDLIYLMYTSLNGEVRIPNLNTFLDTYYDTFNTVMEAAGMDMIFTRSELLKEFRSMNVLGAIYAMAVVPFVLCEPEDTPDMDKAENIDEILMEVKEKTLVALNKYPLMKPRFLSIFDEMMDLGLIP</sequence>